<reference evidence="3" key="1">
    <citation type="submission" date="2014-03" db="EMBL/GenBank/DDBJ databases">
        <authorList>
            <person name="Urmite Genomes U."/>
        </authorList>
    </citation>
    <scope>NUCLEOTIDE SEQUENCE [LARGE SCALE GENOMIC DNA]</scope>
    <source>
        <strain evidence="3">HD-03</strain>
    </source>
</reference>
<evidence type="ECO:0000313" key="3">
    <source>
        <dbReference type="Proteomes" id="UP000028868"/>
    </source>
</evidence>
<evidence type="ECO:0000313" key="2">
    <source>
        <dbReference type="EMBL" id="CDQ23181.1"/>
    </source>
</evidence>
<keyword evidence="1" id="KW-0472">Membrane</keyword>
<dbReference type="AlphaFoldDB" id="A0A024P4H8"/>
<accession>A0A024P4H8</accession>
<gene>
    <name evidence="2" type="ORF">BN983_01402</name>
</gene>
<comment type="caution">
    <text evidence="2">The sequence shown here is derived from an EMBL/GenBank/DDBJ whole genome shotgun (WGS) entry which is preliminary data.</text>
</comment>
<sequence length="43" mass="4730">MLSGCGSKDKMVFLKILKPQIRLYLLTVTVGGFSPGELIALQY</sequence>
<feature type="transmembrane region" description="Helical" evidence="1">
    <location>
        <begin position="21"/>
        <end position="41"/>
    </location>
</feature>
<protein>
    <submittedName>
        <fullName evidence="2">Uncharacterized protein</fullName>
    </submittedName>
</protein>
<proteinExistence type="predicted"/>
<dbReference type="EMBL" id="CCDI010000001">
    <property type="protein sequence ID" value="CDQ23181.1"/>
    <property type="molecule type" value="Genomic_DNA"/>
</dbReference>
<keyword evidence="3" id="KW-1185">Reference proteome</keyword>
<organism evidence="2 3">
    <name type="scientific">Halobacillus karajensis</name>
    <dbReference type="NCBI Taxonomy" id="195088"/>
    <lineage>
        <taxon>Bacteria</taxon>
        <taxon>Bacillati</taxon>
        <taxon>Bacillota</taxon>
        <taxon>Bacilli</taxon>
        <taxon>Bacillales</taxon>
        <taxon>Bacillaceae</taxon>
        <taxon>Halobacillus</taxon>
    </lineage>
</organism>
<dbReference type="Proteomes" id="UP000028868">
    <property type="component" value="Unassembled WGS sequence"/>
</dbReference>
<reference evidence="2 3" key="2">
    <citation type="submission" date="2014-05" db="EMBL/GenBank/DDBJ databases">
        <title>Draft genome sequence of Halobacillus karajensis HK-03.</title>
        <authorList>
            <person name="Khelaifia S."/>
            <person name="Croce O."/>
            <person name="Lagier J.C."/>
            <person name="Raoult D."/>
        </authorList>
    </citation>
    <scope>NUCLEOTIDE SEQUENCE [LARGE SCALE GENOMIC DNA]</scope>
    <source>
        <strain evidence="2 3">HD-03</strain>
    </source>
</reference>
<evidence type="ECO:0000256" key="1">
    <source>
        <dbReference type="SAM" id="Phobius"/>
    </source>
</evidence>
<keyword evidence="1" id="KW-1133">Transmembrane helix</keyword>
<keyword evidence="1" id="KW-0812">Transmembrane</keyword>
<name>A0A024P4H8_9BACI</name>